<dbReference type="PANTHER" id="PTHR46796">
    <property type="entry name" value="HTH-TYPE TRANSCRIPTIONAL ACTIVATOR RHAS-RELATED"/>
    <property type="match status" value="1"/>
</dbReference>
<dbReference type="Gene3D" id="1.10.10.60">
    <property type="entry name" value="Homeodomain-like"/>
    <property type="match status" value="1"/>
</dbReference>
<keyword evidence="1" id="KW-0805">Transcription regulation</keyword>
<accession>A0ABS1XUJ0</accession>
<organism evidence="5 6">
    <name type="scientific">Micromonospora parastrephiae</name>
    <dbReference type="NCBI Taxonomy" id="2806101"/>
    <lineage>
        <taxon>Bacteria</taxon>
        <taxon>Bacillati</taxon>
        <taxon>Actinomycetota</taxon>
        <taxon>Actinomycetes</taxon>
        <taxon>Micromonosporales</taxon>
        <taxon>Micromonosporaceae</taxon>
        <taxon>Micromonospora</taxon>
    </lineage>
</organism>
<dbReference type="RefSeq" id="WP_203175203.1">
    <property type="nucleotide sequence ID" value="NZ_JAEVHM010000053.1"/>
</dbReference>
<proteinExistence type="predicted"/>
<reference evidence="5 6" key="1">
    <citation type="submission" date="2021-01" db="EMBL/GenBank/DDBJ databases">
        <title>Draft genome sequence of Micromonospora sp. strain STR1_7.</title>
        <authorList>
            <person name="Karlyshev A."/>
            <person name="Jawad R."/>
        </authorList>
    </citation>
    <scope>NUCLEOTIDE SEQUENCE [LARGE SCALE GENOMIC DNA]</scope>
    <source>
        <strain evidence="5 6">STR1-7</strain>
    </source>
</reference>
<name>A0ABS1XUJ0_9ACTN</name>
<protein>
    <submittedName>
        <fullName evidence="5">Helix-turn-helix domain-containing protein</fullName>
    </submittedName>
</protein>
<evidence type="ECO:0000313" key="5">
    <source>
        <dbReference type="EMBL" id="MBM0232809.1"/>
    </source>
</evidence>
<dbReference type="PANTHER" id="PTHR46796:SF15">
    <property type="entry name" value="BLL1074 PROTEIN"/>
    <property type="match status" value="1"/>
</dbReference>
<evidence type="ECO:0000256" key="2">
    <source>
        <dbReference type="ARBA" id="ARBA00023125"/>
    </source>
</evidence>
<evidence type="ECO:0000256" key="1">
    <source>
        <dbReference type="ARBA" id="ARBA00023015"/>
    </source>
</evidence>
<evidence type="ECO:0000259" key="4">
    <source>
        <dbReference type="PROSITE" id="PS01124"/>
    </source>
</evidence>
<gene>
    <name evidence="5" type="ORF">JNW91_13645</name>
</gene>
<evidence type="ECO:0000313" key="6">
    <source>
        <dbReference type="Proteomes" id="UP000601027"/>
    </source>
</evidence>
<dbReference type="Pfam" id="PF12833">
    <property type="entry name" value="HTH_18"/>
    <property type="match status" value="1"/>
</dbReference>
<dbReference type="SMART" id="SM00342">
    <property type="entry name" value="HTH_ARAC"/>
    <property type="match status" value="1"/>
</dbReference>
<comment type="caution">
    <text evidence="5">The sequence shown here is derived from an EMBL/GenBank/DDBJ whole genome shotgun (WGS) entry which is preliminary data.</text>
</comment>
<sequence length="278" mass="29369">MTAAPSYVELAPVPGLVNHLRTVWVQTTGAVPYVQRHLPTGGAELHWPLGGQPRLLGPLTRPRVEVIPAATTLLGVRFHPGVPVLIPGGVADVLDRGVSLGELGHSWVDRLGEAIAAAATPRASLHILQAFLLHRARTAGSDPLVREAVRLLMSWAPRDVGAVADHLGLSVSQFRRRCVWAVGTGPKPLQRTLRFQGFLALAQAGAIATGRRGADGMAGLAVDVGYADQAHLSREVRRLTGLTPSGLLGGEVDRCSCGHDHTASYAPFLAGRRSPVSV</sequence>
<feature type="domain" description="HTH araC/xylS-type" evidence="4">
    <location>
        <begin position="160"/>
        <end position="250"/>
    </location>
</feature>
<dbReference type="Proteomes" id="UP000601027">
    <property type="component" value="Unassembled WGS sequence"/>
</dbReference>
<keyword evidence="6" id="KW-1185">Reference proteome</keyword>
<evidence type="ECO:0000256" key="3">
    <source>
        <dbReference type="ARBA" id="ARBA00023163"/>
    </source>
</evidence>
<dbReference type="EMBL" id="JAEVHM010000053">
    <property type="protein sequence ID" value="MBM0232809.1"/>
    <property type="molecule type" value="Genomic_DNA"/>
</dbReference>
<keyword evidence="3" id="KW-0804">Transcription</keyword>
<dbReference type="InterPro" id="IPR018060">
    <property type="entry name" value="HTH_AraC"/>
</dbReference>
<dbReference type="PROSITE" id="PS01124">
    <property type="entry name" value="HTH_ARAC_FAMILY_2"/>
    <property type="match status" value="1"/>
</dbReference>
<keyword evidence="2" id="KW-0238">DNA-binding</keyword>
<dbReference type="InterPro" id="IPR046532">
    <property type="entry name" value="DUF6597"/>
</dbReference>
<dbReference type="Pfam" id="PF20240">
    <property type="entry name" value="DUF6597"/>
    <property type="match status" value="1"/>
</dbReference>
<dbReference type="InterPro" id="IPR050204">
    <property type="entry name" value="AraC_XylS_family_regulators"/>
</dbReference>